<feature type="compositionally biased region" description="Pro residues" evidence="1">
    <location>
        <begin position="78"/>
        <end position="90"/>
    </location>
</feature>
<gene>
    <name evidence="2" type="ORF">H4W79_002983</name>
</gene>
<proteinExistence type="predicted"/>
<comment type="caution">
    <text evidence="2">The sequence shown here is derived from an EMBL/GenBank/DDBJ whole genome shotgun (WGS) entry which is preliminary data.</text>
</comment>
<evidence type="ECO:0000313" key="2">
    <source>
        <dbReference type="EMBL" id="MBE1458769.1"/>
    </source>
</evidence>
<evidence type="ECO:0000256" key="1">
    <source>
        <dbReference type="SAM" id="MobiDB-lite"/>
    </source>
</evidence>
<accession>A0ABR9HIC3</accession>
<protein>
    <submittedName>
        <fullName evidence="2">Uncharacterized protein</fullName>
    </submittedName>
</protein>
<organism evidence="2 3">
    <name type="scientific">Nocardiopsis terrae</name>
    <dbReference type="NCBI Taxonomy" id="372655"/>
    <lineage>
        <taxon>Bacteria</taxon>
        <taxon>Bacillati</taxon>
        <taxon>Actinomycetota</taxon>
        <taxon>Actinomycetes</taxon>
        <taxon>Streptosporangiales</taxon>
        <taxon>Nocardiopsidaceae</taxon>
        <taxon>Nocardiopsis</taxon>
    </lineage>
</organism>
<name>A0ABR9HIC3_9ACTN</name>
<dbReference type="EMBL" id="JADBDY010000001">
    <property type="protein sequence ID" value="MBE1458769.1"/>
    <property type="molecule type" value="Genomic_DNA"/>
</dbReference>
<dbReference type="Proteomes" id="UP000598217">
    <property type="component" value="Unassembled WGS sequence"/>
</dbReference>
<reference evidence="2 3" key="1">
    <citation type="submission" date="2020-10" db="EMBL/GenBank/DDBJ databases">
        <title>Sequencing the genomes of 1000 actinobacteria strains.</title>
        <authorList>
            <person name="Klenk H.-P."/>
        </authorList>
    </citation>
    <scope>NUCLEOTIDE SEQUENCE [LARGE SCALE GENOMIC DNA]</scope>
    <source>
        <strain evidence="2 3">DSM 45157</strain>
    </source>
</reference>
<evidence type="ECO:0000313" key="3">
    <source>
        <dbReference type="Proteomes" id="UP000598217"/>
    </source>
</evidence>
<feature type="region of interest" description="Disordered" evidence="1">
    <location>
        <begin position="65"/>
        <end position="90"/>
    </location>
</feature>
<sequence>MSNELPVPERVLCDLLHRHWRMTVEGQGPDARFVAHRPIGWTGEGDPFERITAPTRTELLRLLAHRHLGAARTTPEARPAPDPDPPAPAR</sequence>
<keyword evidence="3" id="KW-1185">Reference proteome</keyword>
<dbReference type="RefSeq" id="WP_225942459.1">
    <property type="nucleotide sequence ID" value="NZ_BMXJ01000003.1"/>
</dbReference>